<accession>A0AB37UJZ3</accession>
<dbReference type="FunFam" id="3.30.300.30:FF:000008">
    <property type="entry name" value="2,3-dihydroxybenzoate-AMP ligase"/>
    <property type="match status" value="1"/>
</dbReference>
<comment type="caution">
    <text evidence="5">The sequence shown here is derived from an EMBL/GenBank/DDBJ whole genome shotgun (WGS) entry which is preliminary data.</text>
</comment>
<dbReference type="InterPro" id="IPR020845">
    <property type="entry name" value="AMP-binding_CS"/>
</dbReference>
<evidence type="ECO:0000256" key="2">
    <source>
        <dbReference type="ARBA" id="ARBA00022598"/>
    </source>
</evidence>
<keyword evidence="6" id="KW-1185">Reference proteome</keyword>
<sequence length="555" mass="60818">MQQPYKYANAMNITQHIERGCHLFPDKPALIFEGTTFTYAELDRLANRVANGLRDLGVHRSDRIALFLPNIPEFIISYLGILKLGAIAVSLNAMLKSSEVKFILDDCGAKAVVTTADLVKNVPQQDLPQLKHVLIAEGTASEGTSLAELMANASPSARGVEMDRYAPAAIVYTSGTTGFPKGATLSHGNLISNSYSQQHCCGMQADDRILLYLPLFHCFGQNAVLNAGLNACATLVLHRNFDLTQILKSVTDEQITMFFGVPTVFLVLLNMDLPKDQLKSVRFYFSAAAPLPTEVAQKWYDKYGLVIHQGYGLTETSPCASYNHDYIYKPGSVGTAIENVEMKVVNNGKEVEPGEVGEIAIRGPNVMLGYWNRPFETAETIKNGWFYTGDIGRMDEDGFFYIVDRSKDMINVAGFKVYPTEVENAIYEHPAVAEVAVYGVPDLEKSEIVKANIILKPDCNVTEKQMIAFCAERMAAYKMPKTIKFVDSIPKNPTGKVLKRVLRDEAANEAALKKGGAAVPAIAKPIPLVATTSVPSNDTSGGVLKSLGNIFKRRN</sequence>
<dbReference type="PANTHER" id="PTHR43767:SF1">
    <property type="entry name" value="NONRIBOSOMAL PEPTIDE SYNTHASE PES1 (EUROFUNG)-RELATED"/>
    <property type="match status" value="1"/>
</dbReference>
<dbReference type="InterPro" id="IPR042099">
    <property type="entry name" value="ANL_N_sf"/>
</dbReference>
<comment type="similarity">
    <text evidence="1">Belongs to the ATP-dependent AMP-binding enzyme family.</text>
</comment>
<proteinExistence type="inferred from homology"/>
<evidence type="ECO:0000313" key="5">
    <source>
        <dbReference type="EMBL" id="RUT11690.1"/>
    </source>
</evidence>
<dbReference type="InterPro" id="IPR025110">
    <property type="entry name" value="AMP-bd_C"/>
</dbReference>
<gene>
    <name evidence="5" type="primary">fadD</name>
    <name evidence="5" type="ORF">DSM107010_30170</name>
</gene>
<dbReference type="NCBIfam" id="NF004837">
    <property type="entry name" value="PRK06187.1"/>
    <property type="match status" value="1"/>
</dbReference>
<dbReference type="Pfam" id="PF00501">
    <property type="entry name" value="AMP-binding"/>
    <property type="match status" value="1"/>
</dbReference>
<organism evidence="5 6">
    <name type="scientific">Chroococcidiopsis cubana SAG 39.79</name>
    <dbReference type="NCBI Taxonomy" id="388085"/>
    <lineage>
        <taxon>Bacteria</taxon>
        <taxon>Bacillati</taxon>
        <taxon>Cyanobacteriota</taxon>
        <taxon>Cyanophyceae</taxon>
        <taxon>Chroococcidiopsidales</taxon>
        <taxon>Chroococcidiopsidaceae</taxon>
        <taxon>Chroococcidiopsis</taxon>
    </lineage>
</organism>
<dbReference type="PANTHER" id="PTHR43767">
    <property type="entry name" value="LONG-CHAIN-FATTY-ACID--COA LIGASE"/>
    <property type="match status" value="1"/>
</dbReference>
<dbReference type="Proteomes" id="UP000282574">
    <property type="component" value="Unassembled WGS sequence"/>
</dbReference>
<protein>
    <submittedName>
        <fullName evidence="5">Long-chain-fatty-acid--CoA ligase</fullName>
    </submittedName>
</protein>
<dbReference type="Pfam" id="PF13193">
    <property type="entry name" value="AMP-binding_C"/>
    <property type="match status" value="1"/>
</dbReference>
<keyword evidence="2 5" id="KW-0436">Ligase</keyword>
<dbReference type="CDD" id="cd05936">
    <property type="entry name" value="FC-FACS_FadD_like"/>
    <property type="match status" value="1"/>
</dbReference>
<dbReference type="InterPro" id="IPR000873">
    <property type="entry name" value="AMP-dep_synth/lig_dom"/>
</dbReference>
<dbReference type="GO" id="GO:0016878">
    <property type="term" value="F:acid-thiol ligase activity"/>
    <property type="evidence" value="ECO:0007669"/>
    <property type="project" value="UniProtKB-ARBA"/>
</dbReference>
<reference evidence="5 6" key="1">
    <citation type="journal article" date="2019" name="Genome Biol. Evol.">
        <title>Day and night: Metabolic profiles and evolutionary relationships of six axenic non-marine cyanobacteria.</title>
        <authorList>
            <person name="Will S.E."/>
            <person name="Henke P."/>
            <person name="Boedeker C."/>
            <person name="Huang S."/>
            <person name="Brinkmann H."/>
            <person name="Rohde M."/>
            <person name="Jarek M."/>
            <person name="Friedl T."/>
            <person name="Seufert S."/>
            <person name="Schumacher M."/>
            <person name="Overmann J."/>
            <person name="Neumann-Schaal M."/>
            <person name="Petersen J."/>
        </authorList>
    </citation>
    <scope>NUCLEOTIDE SEQUENCE [LARGE SCALE GENOMIC DNA]</scope>
    <source>
        <strain evidence="5 6">SAG 39.79</strain>
    </source>
</reference>
<feature type="domain" description="AMP-binding enzyme C-terminal" evidence="4">
    <location>
        <begin position="421"/>
        <end position="496"/>
    </location>
</feature>
<dbReference type="InterPro" id="IPR050237">
    <property type="entry name" value="ATP-dep_AMP-bd_enzyme"/>
</dbReference>
<dbReference type="Gene3D" id="3.40.50.12780">
    <property type="entry name" value="N-terminal domain of ligase-like"/>
    <property type="match status" value="1"/>
</dbReference>
<evidence type="ECO:0000256" key="1">
    <source>
        <dbReference type="ARBA" id="ARBA00006432"/>
    </source>
</evidence>
<feature type="domain" description="AMP-dependent synthetase/ligase" evidence="3">
    <location>
        <begin position="18"/>
        <end position="371"/>
    </location>
</feature>
<dbReference type="SUPFAM" id="SSF56801">
    <property type="entry name" value="Acetyl-CoA synthetase-like"/>
    <property type="match status" value="1"/>
</dbReference>
<evidence type="ECO:0000259" key="3">
    <source>
        <dbReference type="Pfam" id="PF00501"/>
    </source>
</evidence>
<dbReference type="Gene3D" id="3.30.300.30">
    <property type="match status" value="1"/>
</dbReference>
<dbReference type="EMBL" id="RSCK01000022">
    <property type="protein sequence ID" value="RUT11690.1"/>
    <property type="molecule type" value="Genomic_DNA"/>
</dbReference>
<dbReference type="InterPro" id="IPR045851">
    <property type="entry name" value="AMP-bd_C_sf"/>
</dbReference>
<dbReference type="AlphaFoldDB" id="A0AB37UJZ3"/>
<dbReference type="PROSITE" id="PS00455">
    <property type="entry name" value="AMP_BINDING"/>
    <property type="match status" value="1"/>
</dbReference>
<name>A0AB37UJZ3_9CYAN</name>
<evidence type="ECO:0000259" key="4">
    <source>
        <dbReference type="Pfam" id="PF13193"/>
    </source>
</evidence>
<evidence type="ECO:0000313" key="6">
    <source>
        <dbReference type="Proteomes" id="UP000282574"/>
    </source>
</evidence>